<accession>A0ABQ3HT56</accession>
<dbReference type="RefSeq" id="WP_189625807.1">
    <property type="nucleotide sequence ID" value="NZ_BNAF01000004.1"/>
</dbReference>
<evidence type="ECO:0000256" key="3">
    <source>
        <dbReference type="ARBA" id="ARBA00022729"/>
    </source>
</evidence>
<keyword evidence="5" id="KW-0998">Cell outer membrane</keyword>
<evidence type="ECO:0000259" key="6">
    <source>
        <dbReference type="Pfam" id="PF07980"/>
    </source>
</evidence>
<comment type="caution">
    <text evidence="8">The sequence shown here is derived from an EMBL/GenBank/DDBJ whole genome shotgun (WGS) entry which is preliminary data.</text>
</comment>
<dbReference type="Gene3D" id="1.25.40.390">
    <property type="match status" value="1"/>
</dbReference>
<dbReference type="InterPro" id="IPR011990">
    <property type="entry name" value="TPR-like_helical_dom_sf"/>
</dbReference>
<evidence type="ECO:0000313" key="9">
    <source>
        <dbReference type="Proteomes" id="UP000620550"/>
    </source>
</evidence>
<sequence>MKVTLYKYIGILGAVLMFSACNKAFLERPPLNQVSEVTFWNRAEDVSQAVNGVYSQLGGVPIHDEGATDNAHAQYPWESYATQLSAGSLTTNVEGNWNFIAIRRCNYFLENADRAAPVLDAALLNRFKAEVRFLRVYFYANLVNKYGDVPLLTSTLAIDEVNVPRTPKAQVVDFMLTELEEIATLLPEEYTGGTDNQPGRITRGAALAMSARINLYEGNWTAAAAAAQRVMALGYSLFTISSENELDRPDNYAAWVDFANEADSINFKMGLRSYEGLFHQANEGNAEVILDRQYIPQVDANSLNTFLPAGNMNGWSSVTPTQSLVDAYDHYRTGMPIVPVSREQRATWYSSQDARFSDEYRNRDPRFYATVLFNGAPWNFFRENFVFQWAPGASNMSQTGYNFRKLVDPAAFRARPVLDNHANGILIRYAEMLLTYAEAANEESGPSAAVYAALDLIRRRAGMPPVNRVVYSSQQTLRNFIRNERRVELALEGHRFMDIRRWRIASQVMVDIYDLNNSVAQNRTWNDRFYLLPVPQSQIDLAQGVLTQNLGY</sequence>
<evidence type="ECO:0000256" key="2">
    <source>
        <dbReference type="ARBA" id="ARBA00006275"/>
    </source>
</evidence>
<evidence type="ECO:0000256" key="1">
    <source>
        <dbReference type="ARBA" id="ARBA00004442"/>
    </source>
</evidence>
<keyword evidence="3" id="KW-0732">Signal</keyword>
<keyword evidence="4" id="KW-0472">Membrane</keyword>
<organism evidence="8 9">
    <name type="scientific">Sphingobacterium griseoflavum</name>
    <dbReference type="NCBI Taxonomy" id="1474952"/>
    <lineage>
        <taxon>Bacteria</taxon>
        <taxon>Pseudomonadati</taxon>
        <taxon>Bacteroidota</taxon>
        <taxon>Sphingobacteriia</taxon>
        <taxon>Sphingobacteriales</taxon>
        <taxon>Sphingobacteriaceae</taxon>
        <taxon>Sphingobacterium</taxon>
    </lineage>
</organism>
<name>A0ABQ3HT56_9SPHI</name>
<comment type="subcellular location">
    <subcellularLocation>
        <location evidence="1">Cell outer membrane</location>
    </subcellularLocation>
</comment>
<evidence type="ECO:0008006" key="10">
    <source>
        <dbReference type="Google" id="ProtNLM"/>
    </source>
</evidence>
<protein>
    <recommendedName>
        <fullName evidence="10">Carbohydrate-binding protein SusD</fullName>
    </recommendedName>
</protein>
<evidence type="ECO:0000256" key="5">
    <source>
        <dbReference type="ARBA" id="ARBA00023237"/>
    </source>
</evidence>
<dbReference type="PROSITE" id="PS51257">
    <property type="entry name" value="PROKAR_LIPOPROTEIN"/>
    <property type="match status" value="1"/>
</dbReference>
<evidence type="ECO:0000313" key="8">
    <source>
        <dbReference type="EMBL" id="GHE31148.1"/>
    </source>
</evidence>
<dbReference type="SUPFAM" id="SSF48452">
    <property type="entry name" value="TPR-like"/>
    <property type="match status" value="1"/>
</dbReference>
<comment type="similarity">
    <text evidence="2">Belongs to the SusD family.</text>
</comment>
<dbReference type="Pfam" id="PF14322">
    <property type="entry name" value="SusD-like_3"/>
    <property type="match status" value="1"/>
</dbReference>
<gene>
    <name evidence="8" type="ORF">GCM10017764_12770</name>
</gene>
<evidence type="ECO:0000256" key="4">
    <source>
        <dbReference type="ARBA" id="ARBA00023136"/>
    </source>
</evidence>
<reference evidence="9" key="1">
    <citation type="journal article" date="2019" name="Int. J. Syst. Evol. Microbiol.">
        <title>The Global Catalogue of Microorganisms (GCM) 10K type strain sequencing project: providing services to taxonomists for standard genome sequencing and annotation.</title>
        <authorList>
            <consortium name="The Broad Institute Genomics Platform"/>
            <consortium name="The Broad Institute Genome Sequencing Center for Infectious Disease"/>
            <person name="Wu L."/>
            <person name="Ma J."/>
        </authorList>
    </citation>
    <scope>NUCLEOTIDE SEQUENCE [LARGE SCALE GENOMIC DNA]</scope>
    <source>
        <strain evidence="9">CGMCC 1.12966</strain>
    </source>
</reference>
<keyword evidence="9" id="KW-1185">Reference proteome</keyword>
<dbReference type="InterPro" id="IPR033985">
    <property type="entry name" value="SusD-like_N"/>
</dbReference>
<dbReference type="EMBL" id="BNAF01000004">
    <property type="protein sequence ID" value="GHE31148.1"/>
    <property type="molecule type" value="Genomic_DNA"/>
</dbReference>
<dbReference type="InterPro" id="IPR012944">
    <property type="entry name" value="SusD_RagB_dom"/>
</dbReference>
<evidence type="ECO:0000259" key="7">
    <source>
        <dbReference type="Pfam" id="PF14322"/>
    </source>
</evidence>
<dbReference type="Pfam" id="PF07980">
    <property type="entry name" value="SusD_RagB"/>
    <property type="match status" value="1"/>
</dbReference>
<feature type="domain" description="RagB/SusD" evidence="6">
    <location>
        <begin position="285"/>
        <end position="552"/>
    </location>
</feature>
<dbReference type="Proteomes" id="UP000620550">
    <property type="component" value="Unassembled WGS sequence"/>
</dbReference>
<proteinExistence type="inferred from homology"/>
<feature type="domain" description="SusD-like N-terminal" evidence="7">
    <location>
        <begin position="25"/>
        <end position="215"/>
    </location>
</feature>